<evidence type="ECO:0000313" key="2">
    <source>
        <dbReference type="EMBL" id="AYD87829.1"/>
    </source>
</evidence>
<accession>A0A386KS06</accession>
<name>A0A386KS06_9CAUD</name>
<sequence>MGGCHERRRQGGGRESRSTWRTAPAINNRRRTVSHALTPHEMRTESGKRRWMVTCSCGWVRAIPCLNEKRALESGTRDHIDNLKPPCPTPGKKRFKTREKASAELRLFWRTSGKGKVMPNRVYQCPCGYWHMTSKVARR</sequence>
<feature type="region of interest" description="Disordered" evidence="1">
    <location>
        <begin position="77"/>
        <end position="96"/>
    </location>
</feature>
<reference evidence="2 3" key="1">
    <citation type="submission" date="2018-08" db="EMBL/GenBank/DDBJ databases">
        <authorList>
            <person name="Aguilera M."/>
            <person name="Argaez Licea L."/>
            <person name="Bal P."/>
            <person name="Belles-Elsea T."/>
            <person name="Bennett C."/>
            <person name="Blanton K."/>
            <person name="Britt K."/>
            <person name="Busk T."/>
            <person name="Cash C."/>
            <person name="Dang T."/>
            <person name="Dillard A."/>
            <person name="Eickhoff A."/>
            <person name="Gallardo J."/>
            <person name="Gragg C."/>
            <person name="Gunkel S."/>
            <person name="Gutierrez D."/>
            <person name="Hunt A."/>
            <person name="Kohanek J."/>
            <person name="Lachance B."/>
            <person name="Laqui K."/>
            <person name="Lindsey L."/>
            <person name="Nukala N."/>
            <person name="O'Malley M."/>
            <person name="Pena Z."/>
            <person name="Porras F."/>
            <person name="Quiroz D."/>
            <person name="Riggs C."/>
            <person name="Rollins J."/>
            <person name="Vang M."/>
            <person name="Woliver C."/>
            <person name="Yeh Y."/>
            <person name="Valle-Rivera A."/>
            <person name="Gurney S.M.R."/>
            <person name="Garlena R.A."/>
            <person name="Russell D.A."/>
            <person name="Pope W.H."/>
            <person name="Jacobs-Sera D."/>
            <person name="Hatfull G.F."/>
        </authorList>
    </citation>
    <scope>NUCLEOTIDE SEQUENCE [LARGE SCALE GENOMIC DNA]</scope>
</reference>
<organism evidence="2 3">
    <name type="scientific">Mycobacterium phage ArcusAngelus</name>
    <dbReference type="NCBI Taxonomy" id="2315613"/>
    <lineage>
        <taxon>Viruses</taxon>
        <taxon>Duplodnaviria</taxon>
        <taxon>Heunggongvirae</taxon>
        <taxon>Uroviricota</taxon>
        <taxon>Caudoviricetes</taxon>
        <taxon>Gracegardnervirinae</taxon>
        <taxon>Cheoctovirus</taxon>
        <taxon>Cheoctovirus arcusangelus</taxon>
    </lineage>
</organism>
<feature type="compositionally biased region" description="Basic residues" evidence="1">
    <location>
        <begin position="1"/>
        <end position="11"/>
    </location>
</feature>
<feature type="region of interest" description="Disordered" evidence="1">
    <location>
        <begin position="1"/>
        <end position="25"/>
    </location>
</feature>
<protein>
    <submittedName>
        <fullName evidence="2">Uncharacterized protein</fullName>
    </submittedName>
</protein>
<dbReference type="Proteomes" id="UP000275242">
    <property type="component" value="Segment"/>
</dbReference>
<dbReference type="GeneID" id="60326052"/>
<dbReference type="EMBL" id="MH744415">
    <property type="protein sequence ID" value="AYD87829.1"/>
    <property type="molecule type" value="Genomic_DNA"/>
</dbReference>
<gene>
    <name evidence="2" type="primary">81</name>
    <name evidence="2" type="ORF">SEA_ARCUSANGELUS_81</name>
</gene>
<evidence type="ECO:0000313" key="3">
    <source>
        <dbReference type="Proteomes" id="UP000275242"/>
    </source>
</evidence>
<keyword evidence="3" id="KW-1185">Reference proteome</keyword>
<evidence type="ECO:0000256" key="1">
    <source>
        <dbReference type="SAM" id="MobiDB-lite"/>
    </source>
</evidence>
<dbReference type="RefSeq" id="YP_009954559.1">
    <property type="nucleotide sequence ID" value="NC_051633.1"/>
</dbReference>
<proteinExistence type="predicted"/>
<dbReference type="KEGG" id="vg:60326052"/>